<dbReference type="EMBL" id="SBJO01001067">
    <property type="protein sequence ID" value="KAF9751296.1"/>
    <property type="molecule type" value="Genomic_DNA"/>
</dbReference>
<protein>
    <submittedName>
        <fullName evidence="1">Uncharacterized protein</fullName>
    </submittedName>
</protein>
<accession>A0A9P6GVH3</accession>
<dbReference type="AlphaFoldDB" id="A0A9P6GVH3"/>
<reference evidence="1 2" key="1">
    <citation type="journal article" date="2020" name="Genome Biol. Evol.">
        <title>Comparative genomics of strictly vertically transmitted, feminizing microsporidia endosymbionts of amphipod crustaceans.</title>
        <authorList>
            <person name="Cormier A."/>
            <person name="Chebbi M.A."/>
            <person name="Giraud I."/>
            <person name="Wattier R."/>
            <person name="Teixeira M."/>
            <person name="Gilbert C."/>
            <person name="Rigaud T."/>
            <person name="Cordaux R."/>
        </authorList>
    </citation>
    <scope>NUCLEOTIDE SEQUENCE [LARGE SCALE GENOMIC DNA]</scope>
    <source>
        <strain evidence="1 2">Ou3-Ou53</strain>
    </source>
</reference>
<evidence type="ECO:0000313" key="2">
    <source>
        <dbReference type="Proteomes" id="UP000740883"/>
    </source>
</evidence>
<name>A0A9P6GVH3_9MICR</name>
<keyword evidence="2" id="KW-1185">Reference proteome</keyword>
<organism evidence="1 2">
    <name type="scientific">Nosema granulosis</name>
    <dbReference type="NCBI Taxonomy" id="83296"/>
    <lineage>
        <taxon>Eukaryota</taxon>
        <taxon>Fungi</taxon>
        <taxon>Fungi incertae sedis</taxon>
        <taxon>Microsporidia</taxon>
        <taxon>Nosematidae</taxon>
        <taxon>Nosema</taxon>
    </lineage>
</organism>
<gene>
    <name evidence="1" type="ORF">NGRA_3424</name>
</gene>
<comment type="caution">
    <text evidence="1">The sequence shown here is derived from an EMBL/GenBank/DDBJ whole genome shotgun (WGS) entry which is preliminary data.</text>
</comment>
<evidence type="ECO:0000313" key="1">
    <source>
        <dbReference type="EMBL" id="KAF9751296.1"/>
    </source>
</evidence>
<dbReference type="Proteomes" id="UP000740883">
    <property type="component" value="Unassembled WGS sequence"/>
</dbReference>
<dbReference type="OrthoDB" id="10526839at2759"/>
<sequence length="198" mass="23165">MQRKRLYEGISYLRSIVFVPVDKVCDEFKKVKLFLERIKDVSLVGIKSLVNYYERNYISIKHMLIKTNLVERLFNDVPLTTNVAESFKRTINSKFDTPSPNMCKFLKVIRSFKQETEDLILDLAMDPNQQARTNQDYSLKKENLTTVIGKYEKYTGLLFLKTITGINAGVIAEFDTFSKVNDDSDEIFEDYNFYFIRG</sequence>
<proteinExistence type="predicted"/>